<evidence type="ECO:0000313" key="3">
    <source>
        <dbReference type="Proteomes" id="UP001220530"/>
    </source>
</evidence>
<dbReference type="InterPro" id="IPR013974">
    <property type="entry name" value="SAF"/>
</dbReference>
<dbReference type="Pfam" id="PF16976">
    <property type="entry name" value="RcpC"/>
    <property type="match status" value="1"/>
</dbReference>
<dbReference type="InterPro" id="IPR031571">
    <property type="entry name" value="RcpC_dom"/>
</dbReference>
<dbReference type="RefSeq" id="WP_282218653.1">
    <property type="nucleotide sequence ID" value="NZ_CP118246.1"/>
</dbReference>
<name>A0ABY7YM45_9HYPH</name>
<evidence type="ECO:0000313" key="2">
    <source>
        <dbReference type="EMBL" id="WDR02248.1"/>
    </source>
</evidence>
<dbReference type="CDD" id="cd11614">
    <property type="entry name" value="SAF_CpaB_FlgA_like"/>
    <property type="match status" value="1"/>
</dbReference>
<feature type="domain" description="SAF" evidence="1">
    <location>
        <begin position="45"/>
        <end position="113"/>
    </location>
</feature>
<accession>A0ABY7YM45</accession>
<keyword evidence="3" id="KW-1185">Reference proteome</keyword>
<dbReference type="Proteomes" id="UP001220530">
    <property type="component" value="Chromosome"/>
</dbReference>
<dbReference type="Pfam" id="PF08666">
    <property type="entry name" value="SAF"/>
    <property type="match status" value="1"/>
</dbReference>
<sequence>MKPAQIILLSVAVLTGGLAFFLLMRGGAPAPQTVVTEVTRQEAKVQVLVARDTIGVGERLTRQSVTWQDWPAGAVRPEYVTNETTPDAPDQLTDTVARFEFFPGEPIREAKLVRTDQGYLSAVLSKGMRGVSVPVDAASSAGGFIVPNDHVDVLLTRLTSGGQTSEAVLTNVRILAIGKRLGEVGATAGEAETTPDGGPQAQVFDDKTIATLELDPSQAETLMNAKSQGSLSLTLRSIADFNDNSAVRTNSSQAVRMVRYGRQSSVMSASAAPSDLVQPPTINPTPPDIGVPPVTSAAPVLPEIVVQ</sequence>
<dbReference type="NCBIfam" id="TIGR03177">
    <property type="entry name" value="pilus_cpaB"/>
    <property type="match status" value="1"/>
</dbReference>
<evidence type="ECO:0000259" key="1">
    <source>
        <dbReference type="SMART" id="SM00858"/>
    </source>
</evidence>
<gene>
    <name evidence="2" type="primary">cpaB</name>
    <name evidence="2" type="ORF">PSQ19_16665</name>
</gene>
<dbReference type="EMBL" id="CP118246">
    <property type="protein sequence ID" value="WDR02248.1"/>
    <property type="molecule type" value="Genomic_DNA"/>
</dbReference>
<protein>
    <submittedName>
        <fullName evidence="2">Flp pilus assembly protein CpaB</fullName>
    </submittedName>
</protein>
<dbReference type="InterPro" id="IPR017592">
    <property type="entry name" value="Pilus_assmbl_Flp-typ_CpaB"/>
</dbReference>
<reference evidence="2 3" key="1">
    <citation type="submission" date="2023-02" db="EMBL/GenBank/DDBJ databases">
        <title>Devosia algicola sp. nov., isolated from the phycosphere of marine algae.</title>
        <authorList>
            <person name="Kim J.M."/>
            <person name="Lee J.K."/>
            <person name="Choi B.J."/>
            <person name="Bayburt H."/>
            <person name="Jeon C.O."/>
        </authorList>
    </citation>
    <scope>NUCLEOTIDE SEQUENCE [LARGE SCALE GENOMIC DNA]</scope>
    <source>
        <strain evidence="2 3">G20-9</strain>
    </source>
</reference>
<dbReference type="SMART" id="SM00858">
    <property type="entry name" value="SAF"/>
    <property type="match status" value="1"/>
</dbReference>
<organism evidence="2 3">
    <name type="scientific">Devosia algicola</name>
    <dbReference type="NCBI Taxonomy" id="3026418"/>
    <lineage>
        <taxon>Bacteria</taxon>
        <taxon>Pseudomonadati</taxon>
        <taxon>Pseudomonadota</taxon>
        <taxon>Alphaproteobacteria</taxon>
        <taxon>Hyphomicrobiales</taxon>
        <taxon>Devosiaceae</taxon>
        <taxon>Devosia</taxon>
    </lineage>
</organism>
<proteinExistence type="predicted"/>